<evidence type="ECO:0000313" key="10">
    <source>
        <dbReference type="Proteomes" id="UP000010467"/>
    </source>
</evidence>
<dbReference type="GO" id="GO:0004177">
    <property type="term" value="F:aminopeptidase activity"/>
    <property type="evidence" value="ECO:0007669"/>
    <property type="project" value="UniProtKB-UniRule"/>
</dbReference>
<dbReference type="PANTHER" id="PTHR32481:SF0">
    <property type="entry name" value="AMINOPEPTIDASE YPDE-RELATED"/>
    <property type="match status" value="1"/>
</dbReference>
<dbReference type="Proteomes" id="UP000010467">
    <property type="component" value="Plasmid pDEIPE01"/>
</dbReference>
<evidence type="ECO:0000256" key="6">
    <source>
        <dbReference type="PIRNR" id="PIRNR001123"/>
    </source>
</evidence>
<gene>
    <name evidence="9" type="ordered locus">Deipe_4008</name>
</gene>
<dbReference type="InterPro" id="IPR008007">
    <property type="entry name" value="Peptidase_M42"/>
</dbReference>
<organism evidence="9 10">
    <name type="scientific">Deinococcus peraridilitoris (strain DSM 19664 / LMG 22246 / CIP 109416 / KR-200)</name>
    <dbReference type="NCBI Taxonomy" id="937777"/>
    <lineage>
        <taxon>Bacteria</taxon>
        <taxon>Thermotogati</taxon>
        <taxon>Deinococcota</taxon>
        <taxon>Deinococci</taxon>
        <taxon>Deinococcales</taxon>
        <taxon>Deinococcaceae</taxon>
        <taxon>Deinococcus</taxon>
    </lineage>
</organism>
<keyword evidence="3" id="KW-0645">Protease</keyword>
<evidence type="ECO:0000256" key="8">
    <source>
        <dbReference type="PIRSR" id="PIRSR001123-2"/>
    </source>
</evidence>
<dbReference type="KEGG" id="dpd:Deipe_4008"/>
<protein>
    <submittedName>
        <fullName evidence="9">Peptidase family protein</fullName>
    </submittedName>
</protein>
<proteinExistence type="inferred from homology"/>
<comment type="cofactor">
    <cofactor evidence="8">
        <name>a divalent metal cation</name>
        <dbReference type="ChEBI" id="CHEBI:60240"/>
    </cofactor>
    <text evidence="8">Binds 2 divalent metal cations per subunit.</text>
</comment>
<dbReference type="Gene3D" id="3.40.630.10">
    <property type="entry name" value="Zn peptidases"/>
    <property type="match status" value="1"/>
</dbReference>
<sequence length="369" mass="39288">MLEIVQHYSQLFGPSGAEDRVITAFVNDMRACGLSPRVDALGNVIVPVREPDPGYPHIMVSAHLDEIGVVIRAVTPDGFLRVHRVGGMHDRVVPGQRFMFLADDGQLIEGIAGVKAKHASDANELTQATSIDDVYIDVLARSASDVAALGLRVGCLGTFTASFTTRGDLVCGKALDDRAAVAVLIQLARSLQDKNFQAGLTIVGTVQEEFSIRGGIPAAAVVQPDLALCLDIALATDTPDMRGAGDLPLGGGAVLGGFSRAAVNGIIPNPKLVKYARATASKHDIPIMFGVMQGGLTDGSFMQYTGEGIPFLDLGFSTRYTHTPVETCSLKDLEALARLCEAMIRDVPQQFDLTRGMHTPQHQQTAERA</sequence>
<reference evidence="10" key="1">
    <citation type="submission" date="2012-03" db="EMBL/GenBank/DDBJ databases">
        <title>Complete sequence of plasmid 1 of Deinococcus peraridilitoris DSM 19664.</title>
        <authorList>
            <person name="Lucas S."/>
            <person name="Copeland A."/>
            <person name="Lapidus A."/>
            <person name="Glavina del Rio T."/>
            <person name="Dalin E."/>
            <person name="Tice H."/>
            <person name="Bruce D."/>
            <person name="Goodwin L."/>
            <person name="Pitluck S."/>
            <person name="Peters L."/>
            <person name="Mikhailova N."/>
            <person name="Lu M."/>
            <person name="Kyrpides N."/>
            <person name="Mavromatis K."/>
            <person name="Ivanova N."/>
            <person name="Brettin T."/>
            <person name="Detter J.C."/>
            <person name="Han C."/>
            <person name="Larimer F."/>
            <person name="Land M."/>
            <person name="Hauser L."/>
            <person name="Markowitz V."/>
            <person name="Cheng J.-F."/>
            <person name="Hugenholtz P."/>
            <person name="Woyke T."/>
            <person name="Wu D."/>
            <person name="Pukall R."/>
            <person name="Steenblock K."/>
            <person name="Brambilla E."/>
            <person name="Klenk H.-P."/>
            <person name="Eisen J.A."/>
        </authorList>
    </citation>
    <scope>NUCLEOTIDE SEQUENCE [LARGE SCALE GENOMIC DNA]</scope>
    <source>
        <strain evidence="10">DSM 19664 / LMG 22246 / CIP 109416 / KR-200</strain>
        <plasmid evidence="10">Plasmid pDEIPE01</plasmid>
    </source>
</reference>
<dbReference type="PANTHER" id="PTHR32481">
    <property type="entry name" value="AMINOPEPTIDASE"/>
    <property type="match status" value="1"/>
</dbReference>
<name>L0A894_DEIPD</name>
<evidence type="ECO:0000256" key="3">
    <source>
        <dbReference type="ARBA" id="ARBA00022670"/>
    </source>
</evidence>
<feature type="binding site" evidence="8">
    <location>
        <position position="176"/>
    </location>
    <ligand>
        <name>Zn(2+)</name>
        <dbReference type="ChEBI" id="CHEBI:29105"/>
        <label>2</label>
    </ligand>
</feature>
<dbReference type="GO" id="GO:0046872">
    <property type="term" value="F:metal ion binding"/>
    <property type="evidence" value="ECO:0007669"/>
    <property type="project" value="UniProtKB-UniRule"/>
</dbReference>
<feature type="binding site" evidence="8">
    <location>
        <position position="209"/>
    </location>
    <ligand>
        <name>Zn(2+)</name>
        <dbReference type="ChEBI" id="CHEBI:29105"/>
        <label>2</label>
    </ligand>
</feature>
<evidence type="ECO:0000313" key="9">
    <source>
        <dbReference type="EMBL" id="AFZ69402.1"/>
    </source>
</evidence>
<feature type="binding site" evidence="8">
    <location>
        <position position="322"/>
    </location>
    <ligand>
        <name>Zn(2+)</name>
        <dbReference type="ChEBI" id="CHEBI:29105"/>
        <label>2</label>
    </ligand>
</feature>
<dbReference type="SUPFAM" id="SSF101821">
    <property type="entry name" value="Aminopeptidase/glucanase lid domain"/>
    <property type="match status" value="1"/>
</dbReference>
<dbReference type="EMBL" id="CP003383">
    <property type="protein sequence ID" value="AFZ69402.1"/>
    <property type="molecule type" value="Genomic_DNA"/>
</dbReference>
<evidence type="ECO:0000256" key="2">
    <source>
        <dbReference type="ARBA" id="ARBA00022438"/>
    </source>
</evidence>
<dbReference type="HOGENOM" id="CLU_047249_0_1_0"/>
<evidence type="ECO:0000256" key="1">
    <source>
        <dbReference type="ARBA" id="ARBA00006272"/>
    </source>
</evidence>
<dbReference type="OrthoDB" id="9772053at2"/>
<dbReference type="InterPro" id="IPR023367">
    <property type="entry name" value="Peptidase_M42_dom2"/>
</dbReference>
<comment type="similarity">
    <text evidence="1 6">Belongs to the peptidase M42 family.</text>
</comment>
<dbReference type="PATRIC" id="fig|937777.3.peg.4025"/>
<feature type="binding site" evidence="8">
    <location>
        <position position="63"/>
    </location>
    <ligand>
        <name>Zn(2+)</name>
        <dbReference type="ChEBI" id="CHEBI:29105"/>
        <label>1</label>
    </ligand>
</feature>
<keyword evidence="2" id="KW-0031">Aminopeptidase</keyword>
<evidence type="ECO:0000256" key="5">
    <source>
        <dbReference type="ARBA" id="ARBA00022801"/>
    </source>
</evidence>
<accession>L0A894</accession>
<dbReference type="GO" id="GO:0006508">
    <property type="term" value="P:proteolysis"/>
    <property type="evidence" value="ECO:0007669"/>
    <property type="project" value="UniProtKB-KW"/>
</dbReference>
<dbReference type="RefSeq" id="WP_015231304.1">
    <property type="nucleotide sequence ID" value="NC_019789.1"/>
</dbReference>
<feature type="binding site" evidence="8">
    <location>
        <position position="231"/>
    </location>
    <ligand>
        <name>Zn(2+)</name>
        <dbReference type="ChEBI" id="CHEBI:29105"/>
        <label>1</label>
    </ligand>
</feature>
<feature type="active site" description="Proton acceptor" evidence="7">
    <location>
        <position position="208"/>
    </location>
</feature>
<geneLocation type="plasmid" evidence="9 10">
    <name>pDEIPE01</name>
</geneLocation>
<evidence type="ECO:0000256" key="4">
    <source>
        <dbReference type="ARBA" id="ARBA00022723"/>
    </source>
</evidence>
<keyword evidence="9" id="KW-0614">Plasmid</keyword>
<dbReference type="PIRSF" id="PIRSF001123">
    <property type="entry name" value="PepA_GA"/>
    <property type="match status" value="1"/>
</dbReference>
<keyword evidence="4 8" id="KW-0479">Metal-binding</keyword>
<dbReference type="AlphaFoldDB" id="L0A894"/>
<keyword evidence="10" id="KW-1185">Reference proteome</keyword>
<dbReference type="InterPro" id="IPR051464">
    <property type="entry name" value="Peptidase_M42_aminopept"/>
</dbReference>
<dbReference type="SUPFAM" id="SSF53187">
    <property type="entry name" value="Zn-dependent exopeptidases"/>
    <property type="match status" value="1"/>
</dbReference>
<feature type="binding site" evidence="8">
    <location>
        <position position="176"/>
    </location>
    <ligand>
        <name>Zn(2+)</name>
        <dbReference type="ChEBI" id="CHEBI:29105"/>
        <label>1</label>
    </ligand>
</feature>
<dbReference type="Gene3D" id="2.40.30.40">
    <property type="entry name" value="Peptidase M42, domain 2"/>
    <property type="match status" value="1"/>
</dbReference>
<dbReference type="Pfam" id="PF05343">
    <property type="entry name" value="Peptidase_M42"/>
    <property type="match status" value="1"/>
</dbReference>
<evidence type="ECO:0000256" key="7">
    <source>
        <dbReference type="PIRSR" id="PIRSR001123-1"/>
    </source>
</evidence>
<keyword evidence="5" id="KW-0378">Hydrolase</keyword>